<feature type="domain" description="Elp3/MiaA/NifB-like radical SAM core" evidence="6">
    <location>
        <begin position="56"/>
        <end position="300"/>
    </location>
</feature>
<dbReference type="PANTHER" id="PTHR21180">
    <property type="entry name" value="ENDONUCLEASE/EXONUCLEASE/PHOSPHATASE FAMILY DOMAIN-CONTAINING PROTEIN 1"/>
    <property type="match status" value="1"/>
</dbReference>
<gene>
    <name evidence="7" type="ORF">FHS28_002816</name>
</gene>
<dbReference type="Pfam" id="PF04055">
    <property type="entry name" value="Radical_SAM"/>
    <property type="match status" value="1"/>
</dbReference>
<keyword evidence="8" id="KW-1185">Reference proteome</keyword>
<reference evidence="7 8" key="1">
    <citation type="submission" date="2020-08" db="EMBL/GenBank/DDBJ databases">
        <title>Genomic Encyclopedia of Type Strains, Phase III (KMG-III): the genomes of soil and plant-associated and newly described type strains.</title>
        <authorList>
            <person name="Whitman W."/>
        </authorList>
    </citation>
    <scope>NUCLEOTIDE SEQUENCE [LARGE SCALE GENOMIC DNA]</scope>
    <source>
        <strain evidence="7 8">CECT 7247</strain>
    </source>
</reference>
<dbReference type="SUPFAM" id="SSF47781">
    <property type="entry name" value="RuvA domain 2-like"/>
    <property type="match status" value="1"/>
</dbReference>
<proteinExistence type="predicted"/>
<organism evidence="7 8">
    <name type="scientific">Roseateles terrae</name>
    <dbReference type="NCBI Taxonomy" id="431060"/>
    <lineage>
        <taxon>Bacteria</taxon>
        <taxon>Pseudomonadati</taxon>
        <taxon>Pseudomonadota</taxon>
        <taxon>Betaproteobacteria</taxon>
        <taxon>Burkholderiales</taxon>
        <taxon>Sphaerotilaceae</taxon>
        <taxon>Roseateles</taxon>
    </lineage>
</organism>
<evidence type="ECO:0000313" key="7">
    <source>
        <dbReference type="EMBL" id="MBB3195413.1"/>
    </source>
</evidence>
<dbReference type="PANTHER" id="PTHR21180:SF9">
    <property type="entry name" value="TYPE II SECRETION SYSTEM PROTEIN K"/>
    <property type="match status" value="1"/>
</dbReference>
<dbReference type="SFLD" id="SFLDS00029">
    <property type="entry name" value="Radical_SAM"/>
    <property type="match status" value="1"/>
</dbReference>
<evidence type="ECO:0000259" key="6">
    <source>
        <dbReference type="SMART" id="SM00729"/>
    </source>
</evidence>
<dbReference type="InterPro" id="IPR013785">
    <property type="entry name" value="Aldolase_TIM"/>
</dbReference>
<name>A0ABR6GTI1_9BURK</name>
<accession>A0ABR6GTI1</accession>
<dbReference type="Gene3D" id="3.20.20.70">
    <property type="entry name" value="Aldolase class I"/>
    <property type="match status" value="1"/>
</dbReference>
<dbReference type="CDD" id="cd01335">
    <property type="entry name" value="Radical_SAM"/>
    <property type="match status" value="1"/>
</dbReference>
<dbReference type="InterPro" id="IPR010994">
    <property type="entry name" value="RuvA_2-like"/>
</dbReference>
<dbReference type="InterPro" id="IPR006638">
    <property type="entry name" value="Elp3/MiaA/NifB-like_rSAM"/>
</dbReference>
<keyword evidence="5" id="KW-0411">Iron-sulfur</keyword>
<evidence type="ECO:0000256" key="1">
    <source>
        <dbReference type="ARBA" id="ARBA00001966"/>
    </source>
</evidence>
<keyword evidence="2" id="KW-0949">S-adenosyl-L-methionine</keyword>
<dbReference type="NCBIfam" id="TIGR03916">
    <property type="entry name" value="rSAM_link_UDG"/>
    <property type="match status" value="1"/>
</dbReference>
<sequence>MDINRKLAILADAAKYDASCASSGTDKRDSSKGKGIGSTEGMGICHSYAPDGRCISLLKILLTNHCQYDCLYCVNRASSNVPRARFRVDEVVALTLDFYRRNYIEGLFLSSGIVKSPDYTMEQVVEVARVLREEHDFRGYIHLKTIPDASEELLKRAGRYADRLSINVELPTEQGLQTLAPEKDGVAIRRSMGRLKLHIDDAKEARKSAAAKPIRMIPGAATRPAKPPRFAPAGQSTQMIVGADGSDDRSILRSSSLLYNAFRMRRVYYSAFSPIPDASRALPLQSPPLVREHRLYQADWLMRFYGFGHEEIVDDGSGLLRLDVDPKLAWALAHPERFPVDLNLAPKELLLRVPGLGVESVGKLLQARRLRRIRAEDLQQMKVAVRKVLPFVEVDGHRPRREVGEYLLRQWMAPKSADNGTGANASASALGRSPALGSGTLFGADGEVLTLDMPSAGALLHDSLASAAASAPANADEAPSAGDSKASVSAAIPEATQTLGILGAERSPALTRATPFTPAVVATPVQLGLFA</sequence>
<keyword evidence="4" id="KW-0408">Iron</keyword>
<dbReference type="InterPro" id="IPR023874">
    <property type="entry name" value="DNA_rSAM_put"/>
</dbReference>
<dbReference type="InterPro" id="IPR007197">
    <property type="entry name" value="rSAM"/>
</dbReference>
<protein>
    <submittedName>
        <fullName evidence="7">DNA modification/repair radical SAM protein</fullName>
    </submittedName>
</protein>
<dbReference type="Proteomes" id="UP000574369">
    <property type="component" value="Unassembled WGS sequence"/>
</dbReference>
<comment type="cofactor">
    <cofactor evidence="1">
        <name>[4Fe-4S] cluster</name>
        <dbReference type="ChEBI" id="CHEBI:49883"/>
    </cofactor>
</comment>
<evidence type="ECO:0000313" key="8">
    <source>
        <dbReference type="Proteomes" id="UP000574369"/>
    </source>
</evidence>
<dbReference type="InterPro" id="IPR058240">
    <property type="entry name" value="rSAM_sf"/>
</dbReference>
<evidence type="ECO:0000256" key="2">
    <source>
        <dbReference type="ARBA" id="ARBA00022691"/>
    </source>
</evidence>
<keyword evidence="3" id="KW-0479">Metal-binding</keyword>
<dbReference type="EMBL" id="JACHXO010000004">
    <property type="protein sequence ID" value="MBB3195413.1"/>
    <property type="molecule type" value="Genomic_DNA"/>
</dbReference>
<dbReference type="SFLD" id="SFLDG01102">
    <property type="entry name" value="Uncharacterised_Radical_SAM_Su"/>
    <property type="match status" value="1"/>
</dbReference>
<dbReference type="InterPro" id="IPR051675">
    <property type="entry name" value="Endo/Exo/Phosphatase_dom_1"/>
</dbReference>
<evidence type="ECO:0000256" key="4">
    <source>
        <dbReference type="ARBA" id="ARBA00023004"/>
    </source>
</evidence>
<dbReference type="SMART" id="SM00729">
    <property type="entry name" value="Elp3"/>
    <property type="match status" value="1"/>
</dbReference>
<comment type="caution">
    <text evidence="7">The sequence shown here is derived from an EMBL/GenBank/DDBJ whole genome shotgun (WGS) entry which is preliminary data.</text>
</comment>
<evidence type="ECO:0000256" key="3">
    <source>
        <dbReference type="ARBA" id="ARBA00022723"/>
    </source>
</evidence>
<evidence type="ECO:0000256" key="5">
    <source>
        <dbReference type="ARBA" id="ARBA00023014"/>
    </source>
</evidence>
<dbReference type="SUPFAM" id="SSF102114">
    <property type="entry name" value="Radical SAM enzymes"/>
    <property type="match status" value="1"/>
</dbReference>